<protein>
    <submittedName>
        <fullName evidence="2">Uncharacterized protein</fullName>
    </submittedName>
</protein>
<feature type="compositionally biased region" description="Low complexity" evidence="1">
    <location>
        <begin position="94"/>
        <end position="108"/>
    </location>
</feature>
<feature type="region of interest" description="Disordered" evidence="1">
    <location>
        <begin position="75"/>
        <end position="128"/>
    </location>
</feature>
<dbReference type="EMBL" id="SUNJ01014426">
    <property type="protein sequence ID" value="TPP56486.1"/>
    <property type="molecule type" value="Genomic_DNA"/>
</dbReference>
<comment type="caution">
    <text evidence="2">The sequence shown here is derived from an EMBL/GenBank/DDBJ whole genome shotgun (WGS) entry which is preliminary data.</text>
</comment>
<accession>A0A504Y7B8</accession>
<evidence type="ECO:0000256" key="1">
    <source>
        <dbReference type="SAM" id="MobiDB-lite"/>
    </source>
</evidence>
<sequence length="128" mass="13544">TLDFLSLSDSDEEADDRAPFAAKRSRKCRGRARDPDPTWCASSCSSKKVGPARLLSPTSLEGFLPTSSLTGGSLHPLLKNLSSNPSEPCVEPDSAGSTGPKSSGSTKQSKNKPNTTVRQRLAKRLGLS</sequence>
<gene>
    <name evidence="2" type="ORF">FGIG_11348</name>
</gene>
<organism evidence="2 3">
    <name type="scientific">Fasciola gigantica</name>
    <name type="common">Giant liver fluke</name>
    <dbReference type="NCBI Taxonomy" id="46835"/>
    <lineage>
        <taxon>Eukaryota</taxon>
        <taxon>Metazoa</taxon>
        <taxon>Spiralia</taxon>
        <taxon>Lophotrochozoa</taxon>
        <taxon>Platyhelminthes</taxon>
        <taxon>Trematoda</taxon>
        <taxon>Digenea</taxon>
        <taxon>Plagiorchiida</taxon>
        <taxon>Echinostomata</taxon>
        <taxon>Echinostomatoidea</taxon>
        <taxon>Fasciolidae</taxon>
        <taxon>Fasciola</taxon>
    </lineage>
</organism>
<feature type="region of interest" description="Disordered" evidence="1">
    <location>
        <begin position="1"/>
        <end position="49"/>
    </location>
</feature>
<reference evidence="2 3" key="1">
    <citation type="submission" date="2019-04" db="EMBL/GenBank/DDBJ databases">
        <title>Annotation for the trematode Fasciola gigantica.</title>
        <authorList>
            <person name="Choi Y.-J."/>
        </authorList>
    </citation>
    <scope>NUCLEOTIDE SEQUENCE [LARGE SCALE GENOMIC DNA]</scope>
    <source>
        <strain evidence="2">Uganda_cow_1</strain>
    </source>
</reference>
<feature type="non-terminal residue" evidence="2">
    <location>
        <position position="1"/>
    </location>
</feature>
<keyword evidence="3" id="KW-1185">Reference proteome</keyword>
<evidence type="ECO:0000313" key="3">
    <source>
        <dbReference type="Proteomes" id="UP000316759"/>
    </source>
</evidence>
<evidence type="ECO:0000313" key="2">
    <source>
        <dbReference type="EMBL" id="TPP56486.1"/>
    </source>
</evidence>
<name>A0A504Y7B8_FASGI</name>
<dbReference type="AlphaFoldDB" id="A0A504Y7B8"/>
<proteinExistence type="predicted"/>
<dbReference type="OrthoDB" id="10646288at2759"/>
<dbReference type="Proteomes" id="UP000316759">
    <property type="component" value="Unassembled WGS sequence"/>
</dbReference>